<dbReference type="OrthoDB" id="508035at2"/>
<dbReference type="Pfam" id="PF00043">
    <property type="entry name" value="GST_C"/>
    <property type="match status" value="1"/>
</dbReference>
<dbReference type="EMBL" id="LYBM01000006">
    <property type="protein sequence ID" value="ODA35095.1"/>
    <property type="molecule type" value="Genomic_DNA"/>
</dbReference>
<dbReference type="GO" id="GO:0005737">
    <property type="term" value="C:cytoplasm"/>
    <property type="evidence" value="ECO:0007669"/>
    <property type="project" value="TreeGrafter"/>
</dbReference>
<dbReference type="Gene3D" id="3.40.30.10">
    <property type="entry name" value="Glutaredoxin"/>
    <property type="match status" value="1"/>
</dbReference>
<dbReference type="PROSITE" id="PS50404">
    <property type="entry name" value="GST_NTER"/>
    <property type="match status" value="1"/>
</dbReference>
<feature type="domain" description="GST N-terminal" evidence="1">
    <location>
        <begin position="7"/>
        <end position="85"/>
    </location>
</feature>
<dbReference type="PANTHER" id="PTHR43968">
    <property type="match status" value="1"/>
</dbReference>
<dbReference type="Proteomes" id="UP000094936">
    <property type="component" value="Unassembled WGS sequence"/>
</dbReference>
<dbReference type="Pfam" id="PF13417">
    <property type="entry name" value="GST_N_3"/>
    <property type="match status" value="1"/>
</dbReference>
<dbReference type="RefSeq" id="WP_068899985.1">
    <property type="nucleotide sequence ID" value="NZ_JBHUIF010000013.1"/>
</dbReference>
<organism evidence="2 3">
    <name type="scientific">Veronia pacifica</name>
    <dbReference type="NCBI Taxonomy" id="1080227"/>
    <lineage>
        <taxon>Bacteria</taxon>
        <taxon>Pseudomonadati</taxon>
        <taxon>Pseudomonadota</taxon>
        <taxon>Gammaproteobacteria</taxon>
        <taxon>Vibrionales</taxon>
        <taxon>Vibrionaceae</taxon>
        <taxon>Veronia</taxon>
    </lineage>
</organism>
<evidence type="ECO:0000313" key="3">
    <source>
        <dbReference type="Proteomes" id="UP000094936"/>
    </source>
</evidence>
<dbReference type="SUPFAM" id="SSF47616">
    <property type="entry name" value="GST C-terminal domain-like"/>
    <property type="match status" value="1"/>
</dbReference>
<keyword evidence="3" id="KW-1185">Reference proteome</keyword>
<accession>A0A1C3EPC5</accession>
<dbReference type="Gene3D" id="1.20.1050.10">
    <property type="match status" value="1"/>
</dbReference>
<dbReference type="SUPFAM" id="SSF52833">
    <property type="entry name" value="Thioredoxin-like"/>
    <property type="match status" value="1"/>
</dbReference>
<reference evidence="2 3" key="1">
    <citation type="submission" date="2016-05" db="EMBL/GenBank/DDBJ databases">
        <title>Genomic Taxonomy of the Vibrionaceae.</title>
        <authorList>
            <person name="Gomez-Gil B."/>
            <person name="Enciso-Ibarra J."/>
        </authorList>
    </citation>
    <scope>NUCLEOTIDE SEQUENCE [LARGE SCALE GENOMIC DNA]</scope>
    <source>
        <strain evidence="2 3">CAIM 1920</strain>
    </source>
</reference>
<comment type="caution">
    <text evidence="2">The sequence shown here is derived from an EMBL/GenBank/DDBJ whole genome shotgun (WGS) entry which is preliminary data.</text>
</comment>
<dbReference type="InterPro" id="IPR004045">
    <property type="entry name" value="Glutathione_S-Trfase_N"/>
</dbReference>
<name>A0A1C3EPC5_9GAMM</name>
<dbReference type="InterPro" id="IPR050983">
    <property type="entry name" value="GST_Omega/HSP26"/>
</dbReference>
<sequence>MHQAPSTPWTLYRSSISYFSGKVEAYLRYKQIPFTYKDIDYCTLNKIYMNTGFKKMPALEAEDGRWLFDSTPMIHWLEQCYGGSPIYPSDPALRFLAILIEDYGDEWLWRPAMWWRWVPETSRRALGWTIATEIIHPWLGRPAGWWFAKRQQNEWLWKDGVNKHNSNDVKEMLFREFEFLEPLLEEQPFILGSHPSIADYGYFASMFRHFGNDPVSAETMRIHAPNTYEWLSRMWNAKPEKLPKSQSWIKPEQPYWKPLLDRIGNDYLPYLKQNADAFAAGKRRFDFVGRNLRFPSTKTTRYRVWCYSQLQKAFNQLTEQEKATVIEMFSGIEGFTSFIREARIETNMDDDFALPRYPKNKKRARFSLFVWLFGQPRN</sequence>
<evidence type="ECO:0000259" key="1">
    <source>
        <dbReference type="PROSITE" id="PS50404"/>
    </source>
</evidence>
<dbReference type="InterPro" id="IPR036249">
    <property type="entry name" value="Thioredoxin-like_sf"/>
</dbReference>
<dbReference type="CDD" id="cd00570">
    <property type="entry name" value="GST_N_family"/>
    <property type="match status" value="1"/>
</dbReference>
<protein>
    <recommendedName>
        <fullName evidence="1">GST N-terminal domain-containing protein</fullName>
    </recommendedName>
</protein>
<dbReference type="AlphaFoldDB" id="A0A1C3EPC5"/>
<dbReference type="STRING" id="1080227.A8L45_05305"/>
<dbReference type="InterPro" id="IPR004046">
    <property type="entry name" value="GST_C"/>
</dbReference>
<evidence type="ECO:0000313" key="2">
    <source>
        <dbReference type="EMBL" id="ODA35095.1"/>
    </source>
</evidence>
<dbReference type="PANTHER" id="PTHR43968:SF6">
    <property type="entry name" value="GLUTATHIONE S-TRANSFERASE OMEGA"/>
    <property type="match status" value="1"/>
</dbReference>
<gene>
    <name evidence="2" type="ORF">A8L45_05305</name>
</gene>
<dbReference type="InterPro" id="IPR036282">
    <property type="entry name" value="Glutathione-S-Trfase_C_sf"/>
</dbReference>
<dbReference type="CDD" id="cd00299">
    <property type="entry name" value="GST_C_family"/>
    <property type="match status" value="1"/>
</dbReference>
<proteinExistence type="predicted"/>